<reference evidence="5" key="1">
    <citation type="submission" date="2020-01" db="EMBL/GenBank/DDBJ databases">
        <authorList>
            <consortium name="DOE Joint Genome Institute"/>
            <person name="Haridas S."/>
            <person name="Albert R."/>
            <person name="Binder M."/>
            <person name="Bloem J."/>
            <person name="Labutti K."/>
            <person name="Salamov A."/>
            <person name="Andreopoulos B."/>
            <person name="Baker S.E."/>
            <person name="Barry K."/>
            <person name="Bills G."/>
            <person name="Bluhm B.H."/>
            <person name="Cannon C."/>
            <person name="Castanera R."/>
            <person name="Culley D.E."/>
            <person name="Daum C."/>
            <person name="Ezra D."/>
            <person name="Gonzalez J.B."/>
            <person name="Henrissat B."/>
            <person name="Kuo A."/>
            <person name="Liang C."/>
            <person name="Lipzen A."/>
            <person name="Lutzoni F."/>
            <person name="Magnuson J."/>
            <person name="Mondo S."/>
            <person name="Nolan M."/>
            <person name="Ohm R."/>
            <person name="Pangilinan J."/>
            <person name="Park H.-J."/>
            <person name="Ramirez L."/>
            <person name="Alfaro M."/>
            <person name="Sun H."/>
            <person name="Tritt A."/>
            <person name="Yoshinaga Y."/>
            <person name="Zwiers L.-H."/>
            <person name="Turgeon B.G."/>
            <person name="Goodwin S.B."/>
            <person name="Spatafora J.W."/>
            <person name="Crous P.W."/>
            <person name="Grigoriev I.V."/>
        </authorList>
    </citation>
    <scope>NUCLEOTIDE SEQUENCE</scope>
    <source>
        <strain evidence="5">IPT5</strain>
    </source>
</reference>
<protein>
    <recommendedName>
        <fullName evidence="4">Letm1 RBD domain-containing protein</fullName>
    </recommendedName>
</protein>
<accession>A0A6A7B7H6</accession>
<keyword evidence="3" id="KW-0472">Membrane</keyword>
<dbReference type="AlphaFoldDB" id="A0A6A7B7H6"/>
<dbReference type="Pfam" id="PF07766">
    <property type="entry name" value="LETM1_RBD"/>
    <property type="match status" value="1"/>
</dbReference>
<dbReference type="OrthoDB" id="73691at2759"/>
<feature type="region of interest" description="Disordered" evidence="2">
    <location>
        <begin position="57"/>
        <end position="108"/>
    </location>
</feature>
<organism evidence="5 6">
    <name type="scientific">Plenodomus tracheiphilus IPT5</name>
    <dbReference type="NCBI Taxonomy" id="1408161"/>
    <lineage>
        <taxon>Eukaryota</taxon>
        <taxon>Fungi</taxon>
        <taxon>Dikarya</taxon>
        <taxon>Ascomycota</taxon>
        <taxon>Pezizomycotina</taxon>
        <taxon>Dothideomycetes</taxon>
        <taxon>Pleosporomycetidae</taxon>
        <taxon>Pleosporales</taxon>
        <taxon>Pleosporineae</taxon>
        <taxon>Leptosphaeriaceae</taxon>
        <taxon>Plenodomus</taxon>
    </lineage>
</organism>
<name>A0A6A7B7H6_9PLEO</name>
<dbReference type="GO" id="GO:0043022">
    <property type="term" value="F:ribosome binding"/>
    <property type="evidence" value="ECO:0007669"/>
    <property type="project" value="InterPro"/>
</dbReference>
<feature type="compositionally biased region" description="Pro residues" evidence="2">
    <location>
        <begin position="73"/>
        <end position="97"/>
    </location>
</feature>
<evidence type="ECO:0000256" key="1">
    <source>
        <dbReference type="PROSITE-ProRule" id="PRU01094"/>
    </source>
</evidence>
<dbReference type="PROSITE" id="PS51758">
    <property type="entry name" value="LETM1_RBD"/>
    <property type="match status" value="1"/>
</dbReference>
<keyword evidence="6" id="KW-1185">Reference proteome</keyword>
<proteinExistence type="predicted"/>
<evidence type="ECO:0000313" key="5">
    <source>
        <dbReference type="EMBL" id="KAF2851244.1"/>
    </source>
</evidence>
<evidence type="ECO:0000256" key="3">
    <source>
        <dbReference type="SAM" id="Phobius"/>
    </source>
</evidence>
<feature type="transmembrane region" description="Helical" evidence="3">
    <location>
        <begin position="210"/>
        <end position="231"/>
    </location>
</feature>
<gene>
    <name evidence="5" type="ORF">T440DRAFT_467964</name>
</gene>
<evidence type="ECO:0000256" key="2">
    <source>
        <dbReference type="SAM" id="MobiDB-lite"/>
    </source>
</evidence>
<feature type="domain" description="Letm1 RBD" evidence="4">
    <location>
        <begin position="204"/>
        <end position="383"/>
    </location>
</feature>
<keyword evidence="1" id="KW-0496">Mitochondrion</keyword>
<dbReference type="EMBL" id="MU006303">
    <property type="protein sequence ID" value="KAF2851244.1"/>
    <property type="molecule type" value="Genomic_DNA"/>
</dbReference>
<keyword evidence="3" id="KW-0812">Transmembrane</keyword>
<sequence>MSTLVARGRPIGVSANHHSLRNVHARALAPALSCHNWHDASRRTVLPYTSFATTTHRHASTKPASSQKHHLYPPLPSTIPAKATPPPTKHNRPPPSVPAGTEPSHSTTVPTLRAKELLNPPDFTYAPPIDVPAREPNQNAFKYYYSVGRAYVSFYKTSISHVRQTLKLAKSLRAKVAAASTTQRNKPSTEILSRAEWQIIRRSALDKLRLPAFGVLLLLLGEWLPVIVVYITPVIPEACRIPQQVLRNLKSIEKRRAARLEAVEMRERAARSKASSQKQSAASVDEMSALELQRLSAMLDCHVRVWDWVKVGPPTWLLRGSVKRKVEYLGMDDGLILRDGGWAALGRQEIERACVERGLPVLGQGEEQMRRALAGWKGVGVKV</sequence>
<dbReference type="Proteomes" id="UP000799423">
    <property type="component" value="Unassembled WGS sequence"/>
</dbReference>
<keyword evidence="3" id="KW-1133">Transmembrane helix</keyword>
<evidence type="ECO:0000259" key="4">
    <source>
        <dbReference type="PROSITE" id="PS51758"/>
    </source>
</evidence>
<evidence type="ECO:0000313" key="6">
    <source>
        <dbReference type="Proteomes" id="UP000799423"/>
    </source>
</evidence>
<dbReference type="InterPro" id="IPR033122">
    <property type="entry name" value="LETM1-like_RBD"/>
</dbReference>